<evidence type="ECO:0000259" key="2">
    <source>
        <dbReference type="PROSITE" id="PS51886"/>
    </source>
</evidence>
<dbReference type="AlphaFoldDB" id="A0AAD7ZIH5"/>
<keyword evidence="4" id="KW-1185">Reference proteome</keyword>
<evidence type="ECO:0000313" key="3">
    <source>
        <dbReference type="EMBL" id="KAJ9580965.1"/>
    </source>
</evidence>
<dbReference type="Pfam" id="PF07534">
    <property type="entry name" value="TLD"/>
    <property type="match status" value="1"/>
</dbReference>
<organism evidence="3 4">
    <name type="scientific">Diploptera punctata</name>
    <name type="common">Pacific beetle cockroach</name>
    <dbReference type="NCBI Taxonomy" id="6984"/>
    <lineage>
        <taxon>Eukaryota</taxon>
        <taxon>Metazoa</taxon>
        <taxon>Ecdysozoa</taxon>
        <taxon>Arthropoda</taxon>
        <taxon>Hexapoda</taxon>
        <taxon>Insecta</taxon>
        <taxon>Pterygota</taxon>
        <taxon>Neoptera</taxon>
        <taxon>Polyneoptera</taxon>
        <taxon>Dictyoptera</taxon>
        <taxon>Blattodea</taxon>
        <taxon>Blaberoidea</taxon>
        <taxon>Blaberidae</taxon>
        <taxon>Diplopterinae</taxon>
        <taxon>Diploptera</taxon>
    </lineage>
</organism>
<name>A0AAD7ZIH5_DIPPU</name>
<protein>
    <recommendedName>
        <fullName evidence="2">TLDc domain-containing protein</fullName>
    </recommendedName>
</protein>
<comment type="caution">
    <text evidence="3">The sequence shown here is derived from an EMBL/GenBank/DDBJ whole genome shotgun (WGS) entry which is preliminary data.</text>
</comment>
<accession>A0AAD7ZIH5</accession>
<dbReference type="Proteomes" id="UP001233999">
    <property type="component" value="Unassembled WGS sequence"/>
</dbReference>
<evidence type="ECO:0000313" key="4">
    <source>
        <dbReference type="Proteomes" id="UP001233999"/>
    </source>
</evidence>
<reference evidence="3" key="2">
    <citation type="submission" date="2023-05" db="EMBL/GenBank/DDBJ databases">
        <authorList>
            <person name="Fouks B."/>
        </authorList>
    </citation>
    <scope>NUCLEOTIDE SEQUENCE</scope>
    <source>
        <strain evidence="3">Stay&amp;Tobe</strain>
        <tissue evidence="3">Testes</tissue>
    </source>
</reference>
<dbReference type="SMART" id="SM00584">
    <property type="entry name" value="TLDc"/>
    <property type="match status" value="1"/>
</dbReference>
<dbReference type="InterPro" id="IPR006571">
    <property type="entry name" value="TLDc_dom"/>
</dbReference>
<feature type="region of interest" description="Disordered" evidence="1">
    <location>
        <begin position="1"/>
        <end position="58"/>
    </location>
</feature>
<feature type="compositionally biased region" description="Polar residues" evidence="1">
    <location>
        <begin position="1"/>
        <end position="11"/>
    </location>
</feature>
<proteinExistence type="predicted"/>
<feature type="non-terminal residue" evidence="3">
    <location>
        <position position="506"/>
    </location>
</feature>
<gene>
    <name evidence="3" type="ORF">L9F63_023858</name>
</gene>
<feature type="compositionally biased region" description="Polar residues" evidence="1">
    <location>
        <begin position="34"/>
        <end position="58"/>
    </location>
</feature>
<dbReference type="EMBL" id="JASPKZ010008076">
    <property type="protein sequence ID" value="KAJ9580965.1"/>
    <property type="molecule type" value="Genomic_DNA"/>
</dbReference>
<feature type="domain" description="TLDc" evidence="2">
    <location>
        <begin position="290"/>
        <end position="445"/>
    </location>
</feature>
<reference evidence="3" key="1">
    <citation type="journal article" date="2023" name="IScience">
        <title>Live-bearing cockroach genome reveals convergent evolutionary mechanisms linked to viviparity in insects and beyond.</title>
        <authorList>
            <person name="Fouks B."/>
            <person name="Harrison M.C."/>
            <person name="Mikhailova A.A."/>
            <person name="Marchal E."/>
            <person name="English S."/>
            <person name="Carruthers M."/>
            <person name="Jennings E.C."/>
            <person name="Chiamaka E.L."/>
            <person name="Frigard R.A."/>
            <person name="Pippel M."/>
            <person name="Attardo G.M."/>
            <person name="Benoit J.B."/>
            <person name="Bornberg-Bauer E."/>
            <person name="Tobe S.S."/>
        </authorList>
    </citation>
    <scope>NUCLEOTIDE SEQUENCE</scope>
    <source>
        <strain evidence="3">Stay&amp;Tobe</strain>
    </source>
</reference>
<sequence>HADPRIQSSGTAPLRRGKKTRVNQERLDSKVKRVQNTIRRNSFGRSNSGTDNNDRTPTQLIPIDKLSKILAQKSLEEDSVQGITCRVFTNNVFPRYPDLSNRLFEYLRSCSGDTKHKWLSQSAFKQQAEKFLGIIADDQQSEIYVKMYAEGPDVNQDGFRCLLLQAYRLAMDHYTEGPQTCKHLPKILNAIIESAFHRKSVLSVMFLSHWLQQHTPRLIVAVHRYVVHVLSTAYREAQQNTSSGLELNTPVLEKDLTFPEARDDMLPLSEVWLLSLSLPALYIQPSQHHSPTNSSNGLTSQTFIAKMLGSICPSHWTLLYNSDQHGLGANRFMHHVFDYRGPTLTLIRGEEGVQFCIAADMEWQESHQYWGREDSAVIQILPLYNIVERGAKMLYLNHSIRGYPKGLRAGLDPRKPIVDIDEGFAVVKYRAIPYPLISVQVWGCGAQQSRDNQLDVKKWEVKQAERQRTVKLTADEWVDHPDRYLLELAGRPCYSANQPDSSKPQE</sequence>
<dbReference type="PROSITE" id="PS51886">
    <property type="entry name" value="TLDC"/>
    <property type="match status" value="1"/>
</dbReference>
<evidence type="ECO:0000256" key="1">
    <source>
        <dbReference type="SAM" id="MobiDB-lite"/>
    </source>
</evidence>
<feature type="compositionally biased region" description="Basic and acidic residues" evidence="1">
    <location>
        <begin position="22"/>
        <end position="31"/>
    </location>
</feature>